<feature type="transmembrane region" description="Helical" evidence="8">
    <location>
        <begin position="307"/>
        <end position="328"/>
    </location>
</feature>
<comment type="caution">
    <text evidence="9">The sequence shown here is derived from an EMBL/GenBank/DDBJ whole genome shotgun (WGS) entry which is preliminary data.</text>
</comment>
<keyword evidence="4 8" id="KW-0812">Transmembrane</keyword>
<feature type="transmembrane region" description="Helical" evidence="8">
    <location>
        <begin position="465"/>
        <end position="489"/>
    </location>
</feature>
<gene>
    <name evidence="9" type="ORF">Y88_1111</name>
</gene>
<comment type="similarity">
    <text evidence="2">Belongs to the polysaccharide synthase family.</text>
</comment>
<reference evidence="9 10" key="1">
    <citation type="journal article" date="2012" name="J. Bacteriol.">
        <title>Draft Genome Sequence of Novosphingobium nitrogenifigens Y88T.</title>
        <authorList>
            <person name="Strabala T.J."/>
            <person name="Macdonald L."/>
            <person name="Liu V."/>
            <person name="Smit A.M."/>
        </authorList>
    </citation>
    <scope>NUCLEOTIDE SEQUENCE [LARGE SCALE GENOMIC DNA]</scope>
    <source>
        <strain evidence="9 10">DSM 19370</strain>
    </source>
</reference>
<feature type="transmembrane region" description="Helical" evidence="8">
    <location>
        <begin position="131"/>
        <end position="149"/>
    </location>
</feature>
<dbReference type="AlphaFoldDB" id="F1Z8H6"/>
<dbReference type="HOGENOM" id="CLU_026911_3_0_5"/>
<evidence type="ECO:0000256" key="5">
    <source>
        <dbReference type="ARBA" id="ARBA00022989"/>
    </source>
</evidence>
<dbReference type="GO" id="GO:0005886">
    <property type="term" value="C:plasma membrane"/>
    <property type="evidence" value="ECO:0007669"/>
    <property type="project" value="UniProtKB-SubCell"/>
</dbReference>
<feature type="transmembrane region" description="Helical" evidence="8">
    <location>
        <begin position="104"/>
        <end position="125"/>
    </location>
</feature>
<feature type="transmembrane region" description="Helical" evidence="8">
    <location>
        <begin position="68"/>
        <end position="92"/>
    </location>
</feature>
<evidence type="ECO:0000256" key="6">
    <source>
        <dbReference type="ARBA" id="ARBA00023136"/>
    </source>
</evidence>
<proteinExistence type="inferred from homology"/>
<evidence type="ECO:0000256" key="4">
    <source>
        <dbReference type="ARBA" id="ARBA00022692"/>
    </source>
</evidence>
<dbReference type="OrthoDB" id="7605542at2"/>
<feature type="transmembrane region" description="Helical" evidence="8">
    <location>
        <begin position="439"/>
        <end position="459"/>
    </location>
</feature>
<dbReference type="FunCoup" id="F1Z8H6">
    <property type="interactions" value="121"/>
</dbReference>
<dbReference type="STRING" id="983920.Y88_1111"/>
<accession>F1Z8H6</accession>
<feature type="transmembrane region" description="Helical" evidence="8">
    <location>
        <begin position="230"/>
        <end position="250"/>
    </location>
</feature>
<evidence type="ECO:0000256" key="1">
    <source>
        <dbReference type="ARBA" id="ARBA00004651"/>
    </source>
</evidence>
<evidence type="ECO:0000256" key="3">
    <source>
        <dbReference type="ARBA" id="ARBA00022475"/>
    </source>
</evidence>
<dbReference type="PANTHER" id="PTHR30250">
    <property type="entry name" value="PST FAMILY PREDICTED COLANIC ACID TRANSPORTER"/>
    <property type="match status" value="1"/>
</dbReference>
<evidence type="ECO:0000313" key="9">
    <source>
        <dbReference type="EMBL" id="EGD59049.1"/>
    </source>
</evidence>
<dbReference type="Pfam" id="PF13440">
    <property type="entry name" value="Polysacc_synt_3"/>
    <property type="match status" value="1"/>
</dbReference>
<feature type="compositionally biased region" description="Polar residues" evidence="7">
    <location>
        <begin position="1"/>
        <end position="10"/>
    </location>
</feature>
<dbReference type="Proteomes" id="UP000004728">
    <property type="component" value="Unassembled WGS sequence"/>
</dbReference>
<feature type="transmembrane region" description="Helical" evidence="8">
    <location>
        <begin position="405"/>
        <end position="427"/>
    </location>
</feature>
<evidence type="ECO:0000256" key="8">
    <source>
        <dbReference type="SAM" id="Phobius"/>
    </source>
</evidence>
<dbReference type="InterPro" id="IPR050833">
    <property type="entry name" value="Poly_Biosynth_Transport"/>
</dbReference>
<dbReference type="eggNOG" id="COG2244">
    <property type="taxonomic scope" value="Bacteria"/>
</dbReference>
<name>F1Z8H6_9SPHN</name>
<evidence type="ECO:0000256" key="7">
    <source>
        <dbReference type="SAM" id="MobiDB-lite"/>
    </source>
</evidence>
<feature type="transmembrane region" description="Helical" evidence="8">
    <location>
        <begin position="44"/>
        <end position="62"/>
    </location>
</feature>
<keyword evidence="3" id="KW-1003">Cell membrane</keyword>
<keyword evidence="10" id="KW-1185">Reference proteome</keyword>
<protein>
    <submittedName>
        <fullName evidence="9">Polysaccharide biosynthesis protein</fullName>
    </submittedName>
</protein>
<feature type="transmembrane region" description="Helical" evidence="8">
    <location>
        <begin position="197"/>
        <end position="218"/>
    </location>
</feature>
<dbReference type="PANTHER" id="PTHR30250:SF10">
    <property type="entry name" value="LIPOPOLYSACCHARIDE BIOSYNTHESIS PROTEIN WZXC"/>
    <property type="match status" value="1"/>
</dbReference>
<evidence type="ECO:0000256" key="2">
    <source>
        <dbReference type="ARBA" id="ARBA00007430"/>
    </source>
</evidence>
<feature type="transmembrane region" description="Helical" evidence="8">
    <location>
        <begin position="376"/>
        <end position="399"/>
    </location>
</feature>
<sequence length="510" mass="55028">MTSSVLSETASSEEKRSESAQPEDGAAVGSRAAKGAMMLVVSRLVSRLFDFGALLVLARLLTPQDFGLVAIAMSLMQVVEAVFELPVAQVVVRAHNPEPAMLDTAFTLSLLRGLVLAVVLGALSWPAALFFRQPALVPLICVLSLSPFMRGMMSPGLAYYSRALSFRQDVMIELSGKLAALISAVTAAIVLRNYWAIVAGTVTGPLVMMIVSYIIAPMAPRLSLARWREFMGILGWLSAAQIISAMNWQFDRLILSRYVSPASLGGFSMASDLANLPNQVLVVPMWRPLASAFSLIHRNGDNPRGKVLATCSILLALLLPVCLVLSLLAKPLVQVALGAKWAPSADYLGYLVLLIIPVFIGPVTSSLLMAQGRTRLNWWINFAEMVVKLPAAVILIWAWGLYGAIAARALAALLVFVFTVRILGVIARVSPWALWSHCWRQLCAGAVMATALVMLRPLIADAGPGLLQLGVLCLCLIAGISYGLVLLVLDYEPLRQMIGKAEEMVARQRV</sequence>
<keyword evidence="6 8" id="KW-0472">Membrane</keyword>
<evidence type="ECO:0000313" key="10">
    <source>
        <dbReference type="Proteomes" id="UP000004728"/>
    </source>
</evidence>
<feature type="transmembrane region" description="Helical" evidence="8">
    <location>
        <begin position="348"/>
        <end position="369"/>
    </location>
</feature>
<feature type="region of interest" description="Disordered" evidence="7">
    <location>
        <begin position="1"/>
        <end position="27"/>
    </location>
</feature>
<dbReference type="RefSeq" id="WP_008065678.1">
    <property type="nucleotide sequence ID" value="NZ_AQWK01000001.1"/>
</dbReference>
<organism evidence="9 10">
    <name type="scientific">Novosphingobium nitrogenifigens DSM 19370</name>
    <dbReference type="NCBI Taxonomy" id="983920"/>
    <lineage>
        <taxon>Bacteria</taxon>
        <taxon>Pseudomonadati</taxon>
        <taxon>Pseudomonadota</taxon>
        <taxon>Alphaproteobacteria</taxon>
        <taxon>Sphingomonadales</taxon>
        <taxon>Sphingomonadaceae</taxon>
        <taxon>Novosphingobium</taxon>
    </lineage>
</organism>
<dbReference type="EMBL" id="AEWJ01000037">
    <property type="protein sequence ID" value="EGD59049.1"/>
    <property type="molecule type" value="Genomic_DNA"/>
</dbReference>
<dbReference type="InParanoid" id="F1Z8H6"/>
<comment type="subcellular location">
    <subcellularLocation>
        <location evidence="1">Cell membrane</location>
        <topology evidence="1">Multi-pass membrane protein</topology>
    </subcellularLocation>
</comment>
<keyword evidence="5 8" id="KW-1133">Transmembrane helix</keyword>